<dbReference type="SUPFAM" id="SSF51735">
    <property type="entry name" value="NAD(P)-binding Rossmann-fold domains"/>
    <property type="match status" value="1"/>
</dbReference>
<dbReference type="Gene3D" id="3.90.25.10">
    <property type="entry name" value="UDP-galactose 4-epimerase, domain 1"/>
    <property type="match status" value="1"/>
</dbReference>
<evidence type="ECO:0000313" key="4">
    <source>
        <dbReference type="EMBL" id="KAF7345335.1"/>
    </source>
</evidence>
<dbReference type="PANTHER" id="PTHR42748:SF7">
    <property type="entry name" value="NMRA LIKE REDOX SENSOR 1-RELATED"/>
    <property type="match status" value="1"/>
</dbReference>
<proteinExistence type="inferred from homology"/>
<dbReference type="Proteomes" id="UP000623467">
    <property type="component" value="Unassembled WGS sequence"/>
</dbReference>
<dbReference type="AlphaFoldDB" id="A0A8H6XS52"/>
<dbReference type="GO" id="GO:0005634">
    <property type="term" value="C:nucleus"/>
    <property type="evidence" value="ECO:0007669"/>
    <property type="project" value="TreeGrafter"/>
</dbReference>
<reference evidence="4" key="1">
    <citation type="submission" date="2020-05" db="EMBL/GenBank/DDBJ databases">
        <title>Mycena genomes resolve the evolution of fungal bioluminescence.</title>
        <authorList>
            <person name="Tsai I.J."/>
        </authorList>
    </citation>
    <scope>NUCLEOTIDE SEQUENCE</scope>
    <source>
        <strain evidence="4">160909Yilan</strain>
    </source>
</reference>
<dbReference type="InterPro" id="IPR008030">
    <property type="entry name" value="NmrA-like"/>
</dbReference>
<dbReference type="Gene3D" id="3.40.50.720">
    <property type="entry name" value="NAD(P)-binding Rossmann-like Domain"/>
    <property type="match status" value="1"/>
</dbReference>
<dbReference type="OrthoDB" id="419598at2759"/>
<name>A0A8H6XS52_9AGAR</name>
<protein>
    <submittedName>
        <fullName evidence="4">NmrA domain-containing protein</fullName>
    </submittedName>
</protein>
<evidence type="ECO:0000259" key="3">
    <source>
        <dbReference type="Pfam" id="PF05368"/>
    </source>
</evidence>
<sequence length="303" mass="33380">MFSPRIISVFGATGLQGGALVDALLKDGTFVPRAISRDPESEASKKLRERVALRSSKAIRWIRWSSLTLYVAVKPFSRSRSPVFFLPNPEGKGELVQGKNIVDAAKEAGVKFFIWSVSKISGGKYQNALPYDEKEAVREYLESSGMMHATLHLPGFLENLYSGSPLTKKRHNGYEISVPIIKPTDILSFAWITRDVPTAALALLKNYTDSTKDIIGKTYPVVSVNTTYGTLAQLAGKALGTEVTFVTLPPTGLPTLDEMWYSNAEYNGLYTATSVPNPDLVALGMRFSTVEEFMEDLKTREGQ</sequence>
<dbReference type="InterPro" id="IPR051164">
    <property type="entry name" value="NmrA-like_oxidored"/>
</dbReference>
<dbReference type="InterPro" id="IPR036291">
    <property type="entry name" value="NAD(P)-bd_dom_sf"/>
</dbReference>
<evidence type="ECO:0000313" key="5">
    <source>
        <dbReference type="Proteomes" id="UP000623467"/>
    </source>
</evidence>
<organism evidence="4 5">
    <name type="scientific">Mycena sanguinolenta</name>
    <dbReference type="NCBI Taxonomy" id="230812"/>
    <lineage>
        <taxon>Eukaryota</taxon>
        <taxon>Fungi</taxon>
        <taxon>Dikarya</taxon>
        <taxon>Basidiomycota</taxon>
        <taxon>Agaricomycotina</taxon>
        <taxon>Agaricomycetes</taxon>
        <taxon>Agaricomycetidae</taxon>
        <taxon>Agaricales</taxon>
        <taxon>Marasmiineae</taxon>
        <taxon>Mycenaceae</taxon>
        <taxon>Mycena</taxon>
    </lineage>
</organism>
<evidence type="ECO:0000256" key="1">
    <source>
        <dbReference type="ARBA" id="ARBA00006328"/>
    </source>
</evidence>
<keyword evidence="5" id="KW-1185">Reference proteome</keyword>
<comment type="caution">
    <text evidence="4">The sequence shown here is derived from an EMBL/GenBank/DDBJ whole genome shotgun (WGS) entry which is preliminary data.</text>
</comment>
<evidence type="ECO:0000256" key="2">
    <source>
        <dbReference type="ARBA" id="ARBA00022857"/>
    </source>
</evidence>
<dbReference type="Pfam" id="PF05368">
    <property type="entry name" value="NmrA"/>
    <property type="match status" value="1"/>
</dbReference>
<comment type="similarity">
    <text evidence="1">Belongs to the NmrA-type oxidoreductase family.</text>
</comment>
<feature type="domain" description="NmrA-like" evidence="3">
    <location>
        <begin position="7"/>
        <end position="273"/>
    </location>
</feature>
<accession>A0A8H6XS52</accession>
<dbReference type="PANTHER" id="PTHR42748">
    <property type="entry name" value="NITROGEN METABOLITE REPRESSION PROTEIN NMRA FAMILY MEMBER"/>
    <property type="match status" value="1"/>
</dbReference>
<keyword evidence="2" id="KW-0521">NADP</keyword>
<dbReference type="EMBL" id="JACAZH010000020">
    <property type="protein sequence ID" value="KAF7345335.1"/>
    <property type="molecule type" value="Genomic_DNA"/>
</dbReference>
<gene>
    <name evidence="4" type="ORF">MSAN_01910400</name>
</gene>